<dbReference type="Proteomes" id="UP000694569">
    <property type="component" value="Unplaced"/>
</dbReference>
<reference evidence="5" key="1">
    <citation type="submission" date="2025-08" db="UniProtKB">
        <authorList>
            <consortium name="Ensembl"/>
        </authorList>
    </citation>
    <scope>IDENTIFICATION</scope>
</reference>
<keyword evidence="6" id="KW-1185">Reference proteome</keyword>
<dbReference type="PRINTS" id="PR00465">
    <property type="entry name" value="EP450IV"/>
</dbReference>
<evidence type="ECO:0000313" key="5">
    <source>
        <dbReference type="Ensembl" id="ENSLLEP00000046301.1"/>
    </source>
</evidence>
<keyword evidence="4" id="KW-0812">Transmembrane</keyword>
<dbReference type="InterPro" id="IPR036396">
    <property type="entry name" value="Cyt_P450_sf"/>
</dbReference>
<keyword evidence="1" id="KW-0479">Metal-binding</keyword>
<evidence type="ECO:0000256" key="3">
    <source>
        <dbReference type="SAM" id="MobiDB-lite"/>
    </source>
</evidence>
<dbReference type="PANTHER" id="PTHR24306">
    <property type="match status" value="1"/>
</dbReference>
<evidence type="ECO:0000256" key="4">
    <source>
        <dbReference type="SAM" id="Phobius"/>
    </source>
</evidence>
<accession>A0A8C5R3S4</accession>
<evidence type="ECO:0000256" key="2">
    <source>
        <dbReference type="ARBA" id="ARBA00023004"/>
    </source>
</evidence>
<protein>
    <submittedName>
        <fullName evidence="5">Uncharacterized protein</fullName>
    </submittedName>
</protein>
<dbReference type="GeneTree" id="ENSGT00940000153709"/>
<keyword evidence="4" id="KW-1133">Transmembrane helix</keyword>
<proteinExistence type="predicted"/>
<dbReference type="Ensembl" id="ENSLLET00000048138.1">
    <property type="protein sequence ID" value="ENSLLEP00000046301.1"/>
    <property type="gene ID" value="ENSLLEG00000029358.1"/>
</dbReference>
<feature type="region of interest" description="Disordered" evidence="3">
    <location>
        <begin position="320"/>
        <end position="360"/>
    </location>
</feature>
<reference evidence="5" key="2">
    <citation type="submission" date="2025-09" db="UniProtKB">
        <authorList>
            <consortium name="Ensembl"/>
        </authorList>
    </citation>
    <scope>IDENTIFICATION</scope>
</reference>
<feature type="compositionally biased region" description="Polar residues" evidence="3">
    <location>
        <begin position="350"/>
        <end position="360"/>
    </location>
</feature>
<feature type="compositionally biased region" description="Basic and acidic residues" evidence="3">
    <location>
        <begin position="323"/>
        <end position="347"/>
    </location>
</feature>
<dbReference type="GO" id="GO:0005506">
    <property type="term" value="F:iron ion binding"/>
    <property type="evidence" value="ECO:0007669"/>
    <property type="project" value="InterPro"/>
</dbReference>
<keyword evidence="2" id="KW-0408">Iron</keyword>
<dbReference type="GO" id="GO:0020037">
    <property type="term" value="F:heme binding"/>
    <property type="evidence" value="ECO:0007669"/>
    <property type="project" value="InterPro"/>
</dbReference>
<keyword evidence="4" id="KW-0472">Membrane</keyword>
<evidence type="ECO:0000313" key="6">
    <source>
        <dbReference type="Proteomes" id="UP000694569"/>
    </source>
</evidence>
<evidence type="ECO:0000256" key="1">
    <source>
        <dbReference type="ARBA" id="ARBA00022723"/>
    </source>
</evidence>
<name>A0A8C5R3S4_9ANUR</name>
<sequence length="360" mass="41653">MAVLLPILVGLLVSLLGCLYLLGMFRKRQPNEPPLDKGFIPWLGYGLDFRNNSAELLKRMQKKHGDIFTIQLAGYFFTFIMDPLSFSPVVKEARSKLDYNEIAQEVVARVFDYHVSDKDHKMLEKASTKYLMGDGLILMTQAMMENLQNLMLHNVGSGSGERKWHEDGLFNYSYNIVFRAGYLTLFGNEPAKKRESMDLAKQHDRDHSEELFYEFRKYGRLFPRVIYAVLSPKCEIEAERLKRRIWNFLSVKKTMEKENISGWISDQCQYRLEYGVPEYMQDRVTFLRSPGIAGGVAWKLRHRAWRDDVIYVGRSLTSASEDAEVRTSRDPGQRGEYLRRGSRKADDVWDTSSSAYSGSN</sequence>
<dbReference type="PANTHER" id="PTHR24306:SF0">
    <property type="entry name" value="7-ALPHA-HYDROXYCHOLEST-4-EN-3-ONE 12-ALPHA-HYDROXYLASE"/>
    <property type="match status" value="1"/>
</dbReference>
<dbReference type="Gene3D" id="1.10.630.10">
    <property type="entry name" value="Cytochrome P450"/>
    <property type="match status" value="1"/>
</dbReference>
<dbReference type="SUPFAM" id="SSF48264">
    <property type="entry name" value="Cytochrome P450"/>
    <property type="match status" value="1"/>
</dbReference>
<dbReference type="InterPro" id="IPR002403">
    <property type="entry name" value="Cyt_P450_E_grp-IV"/>
</dbReference>
<dbReference type="OrthoDB" id="6692864at2759"/>
<feature type="transmembrane region" description="Helical" evidence="4">
    <location>
        <begin position="6"/>
        <end position="25"/>
    </location>
</feature>
<organism evidence="5 6">
    <name type="scientific">Leptobrachium leishanense</name>
    <name type="common">Leishan spiny toad</name>
    <dbReference type="NCBI Taxonomy" id="445787"/>
    <lineage>
        <taxon>Eukaryota</taxon>
        <taxon>Metazoa</taxon>
        <taxon>Chordata</taxon>
        <taxon>Craniata</taxon>
        <taxon>Vertebrata</taxon>
        <taxon>Euteleostomi</taxon>
        <taxon>Amphibia</taxon>
        <taxon>Batrachia</taxon>
        <taxon>Anura</taxon>
        <taxon>Pelobatoidea</taxon>
        <taxon>Megophryidae</taxon>
        <taxon>Leptobrachium</taxon>
    </lineage>
</organism>
<dbReference type="AlphaFoldDB" id="A0A8C5R3S4"/>
<dbReference type="GO" id="GO:0008397">
    <property type="term" value="F:sterol 12-alpha-hydroxylase activity"/>
    <property type="evidence" value="ECO:0007669"/>
    <property type="project" value="TreeGrafter"/>
</dbReference>